<keyword evidence="1 5" id="KW-0808">Transferase</keyword>
<dbReference type="OrthoDB" id="2631610at2"/>
<sequence length="171" mass="18997">MHSIDTAPQVSLQPWSEAGFAVLRRQNTPEMTEHLGGPESPEKLADRHRRYLDPAKNGTMFLVVLPDGQVAGSTGFWDHEWEGEPAYETGYAILPEFQGRGLAMAATLAAAEAARADGRHRWLYAFPSVEHGASNAVCRKAGFELRGDSEFEYPKGHFIRSNVWRLDLATD</sequence>
<evidence type="ECO:0000313" key="6">
    <source>
        <dbReference type="Proteomes" id="UP000000851"/>
    </source>
</evidence>
<dbReference type="KEGG" id="cai:Caci_4452"/>
<name>C7PW67_CATAD</name>
<dbReference type="InterPro" id="IPR051531">
    <property type="entry name" value="N-acetyltransferase"/>
</dbReference>
<gene>
    <name evidence="5" type="ordered locus">Caci_4452</name>
</gene>
<dbReference type="CDD" id="cd04301">
    <property type="entry name" value="NAT_SF"/>
    <property type="match status" value="1"/>
</dbReference>
<dbReference type="PANTHER" id="PTHR43792">
    <property type="entry name" value="GNAT FAMILY, PUTATIVE (AFU_ORTHOLOGUE AFUA_3G00765)-RELATED-RELATED"/>
    <property type="match status" value="1"/>
</dbReference>
<dbReference type="SUPFAM" id="SSF55729">
    <property type="entry name" value="Acyl-CoA N-acyltransferases (Nat)"/>
    <property type="match status" value="1"/>
</dbReference>
<dbReference type="GO" id="GO:0008999">
    <property type="term" value="F:protein-N-terminal-alanine acetyltransferase activity"/>
    <property type="evidence" value="ECO:0007669"/>
    <property type="project" value="TreeGrafter"/>
</dbReference>
<proteinExistence type="inferred from homology"/>
<dbReference type="GO" id="GO:0005737">
    <property type="term" value="C:cytoplasm"/>
    <property type="evidence" value="ECO:0007669"/>
    <property type="project" value="TreeGrafter"/>
</dbReference>
<dbReference type="RefSeq" id="WP_015793044.1">
    <property type="nucleotide sequence ID" value="NC_013131.1"/>
</dbReference>
<comment type="similarity">
    <text evidence="3">Belongs to the acetyltransferase family. RimJ subfamily.</text>
</comment>
<evidence type="ECO:0000313" key="5">
    <source>
        <dbReference type="EMBL" id="ACU73315.1"/>
    </source>
</evidence>
<reference evidence="5 6" key="1">
    <citation type="journal article" date="2009" name="Stand. Genomic Sci.">
        <title>Complete genome sequence of Catenulispora acidiphila type strain (ID 139908).</title>
        <authorList>
            <person name="Copeland A."/>
            <person name="Lapidus A."/>
            <person name="Glavina Del Rio T."/>
            <person name="Nolan M."/>
            <person name="Lucas S."/>
            <person name="Chen F."/>
            <person name="Tice H."/>
            <person name="Cheng J.F."/>
            <person name="Bruce D."/>
            <person name="Goodwin L."/>
            <person name="Pitluck S."/>
            <person name="Mikhailova N."/>
            <person name="Pati A."/>
            <person name="Ivanova N."/>
            <person name="Mavromatis K."/>
            <person name="Chen A."/>
            <person name="Palaniappan K."/>
            <person name="Chain P."/>
            <person name="Land M."/>
            <person name="Hauser L."/>
            <person name="Chang Y.J."/>
            <person name="Jeffries C.D."/>
            <person name="Chertkov O."/>
            <person name="Brettin T."/>
            <person name="Detter J.C."/>
            <person name="Han C."/>
            <person name="Ali Z."/>
            <person name="Tindall B.J."/>
            <person name="Goker M."/>
            <person name="Bristow J."/>
            <person name="Eisen J.A."/>
            <person name="Markowitz V."/>
            <person name="Hugenholtz P."/>
            <person name="Kyrpides N.C."/>
            <person name="Klenk H.P."/>
        </authorList>
    </citation>
    <scope>NUCLEOTIDE SEQUENCE [LARGE SCALE GENOMIC DNA]</scope>
    <source>
        <strain evidence="6">DSM 44928 / JCM 14897 / NBRC 102108 / NRRL B-24433 / ID139908</strain>
    </source>
</reference>
<keyword evidence="6" id="KW-1185">Reference proteome</keyword>
<keyword evidence="2" id="KW-0012">Acyltransferase</keyword>
<dbReference type="Proteomes" id="UP000000851">
    <property type="component" value="Chromosome"/>
</dbReference>
<dbReference type="PANTHER" id="PTHR43792:SF8">
    <property type="entry name" value="[RIBOSOMAL PROTEIN US5]-ALANINE N-ACETYLTRANSFERASE"/>
    <property type="match status" value="1"/>
</dbReference>
<dbReference type="Pfam" id="PF13302">
    <property type="entry name" value="Acetyltransf_3"/>
    <property type="match status" value="1"/>
</dbReference>
<dbReference type="HOGENOM" id="CLU_102191_1_0_11"/>
<dbReference type="EMBL" id="CP001700">
    <property type="protein sequence ID" value="ACU73315.1"/>
    <property type="molecule type" value="Genomic_DNA"/>
</dbReference>
<accession>C7PW67</accession>
<dbReference type="eggNOG" id="COG1670">
    <property type="taxonomic scope" value="Bacteria"/>
</dbReference>
<evidence type="ECO:0000256" key="1">
    <source>
        <dbReference type="ARBA" id="ARBA00022679"/>
    </source>
</evidence>
<evidence type="ECO:0000256" key="3">
    <source>
        <dbReference type="ARBA" id="ARBA00038502"/>
    </source>
</evidence>
<dbReference type="InterPro" id="IPR000182">
    <property type="entry name" value="GNAT_dom"/>
</dbReference>
<organism evidence="5 6">
    <name type="scientific">Catenulispora acidiphila (strain DSM 44928 / JCM 14897 / NBRC 102108 / NRRL B-24433 / ID139908)</name>
    <dbReference type="NCBI Taxonomy" id="479433"/>
    <lineage>
        <taxon>Bacteria</taxon>
        <taxon>Bacillati</taxon>
        <taxon>Actinomycetota</taxon>
        <taxon>Actinomycetes</taxon>
        <taxon>Catenulisporales</taxon>
        <taxon>Catenulisporaceae</taxon>
        <taxon>Catenulispora</taxon>
    </lineage>
</organism>
<dbReference type="InterPro" id="IPR016181">
    <property type="entry name" value="Acyl_CoA_acyltransferase"/>
</dbReference>
<feature type="domain" description="N-acetyltransferase" evidence="4">
    <location>
        <begin position="10"/>
        <end position="169"/>
    </location>
</feature>
<dbReference type="AlphaFoldDB" id="C7PW67"/>
<dbReference type="InParanoid" id="C7PW67"/>
<evidence type="ECO:0000259" key="4">
    <source>
        <dbReference type="PROSITE" id="PS51186"/>
    </source>
</evidence>
<protein>
    <submittedName>
        <fullName evidence="5">GCN5-related N-acetyltransferase</fullName>
    </submittedName>
</protein>
<dbReference type="Gene3D" id="3.40.630.30">
    <property type="match status" value="1"/>
</dbReference>
<dbReference type="PROSITE" id="PS51186">
    <property type="entry name" value="GNAT"/>
    <property type="match status" value="1"/>
</dbReference>
<evidence type="ECO:0000256" key="2">
    <source>
        <dbReference type="ARBA" id="ARBA00023315"/>
    </source>
</evidence>